<dbReference type="RefSeq" id="WP_263390405.1">
    <property type="nucleotide sequence ID" value="NZ_JAOVQN010000046.1"/>
</dbReference>
<dbReference type="Proteomes" id="UP001321014">
    <property type="component" value="Unassembled WGS sequence"/>
</dbReference>
<evidence type="ECO:0008006" key="3">
    <source>
        <dbReference type="Google" id="ProtNLM"/>
    </source>
</evidence>
<evidence type="ECO:0000313" key="2">
    <source>
        <dbReference type="Proteomes" id="UP001321014"/>
    </source>
</evidence>
<comment type="caution">
    <text evidence="1">The sequence shown here is derived from an EMBL/GenBank/DDBJ whole genome shotgun (WGS) entry which is preliminary data.</text>
</comment>
<dbReference type="Gene3D" id="3.30.1360.120">
    <property type="entry name" value="Probable tRNA modification gtpase trme, domain 1"/>
    <property type="match status" value="1"/>
</dbReference>
<organism evidence="1 2">
    <name type="scientific">Ruegeria marisflavi</name>
    <dbReference type="NCBI Taxonomy" id="2984152"/>
    <lineage>
        <taxon>Bacteria</taxon>
        <taxon>Pseudomonadati</taxon>
        <taxon>Pseudomonadota</taxon>
        <taxon>Alphaproteobacteria</taxon>
        <taxon>Rhodobacterales</taxon>
        <taxon>Roseobacteraceae</taxon>
        <taxon>Ruegeria</taxon>
    </lineage>
</organism>
<reference evidence="1 2" key="1">
    <citation type="submission" date="2022-10" db="EMBL/GenBank/DDBJ databases">
        <title>Ruegeria sp. nov., isolated from ocean surface water.</title>
        <authorList>
            <person name="He W."/>
            <person name="Wang L."/>
            <person name="Zhang D.-F."/>
        </authorList>
    </citation>
    <scope>NUCLEOTIDE SEQUENCE [LARGE SCALE GENOMIC DNA]</scope>
    <source>
        <strain evidence="1 2">WL0004</strain>
    </source>
</reference>
<dbReference type="InterPro" id="IPR027266">
    <property type="entry name" value="TrmE/GcvT-like"/>
</dbReference>
<sequence length="185" mass="20182">MFDLQKTPACGNTLPARFGDCRATEAEARHITSLAPRNGQRQALSDALREDFGFGLPERGAVHAANGGFVCPFGHAHYLMVSDRSVEQLASFAHMTDQSSAWVTVELVGTSATEILARLAPVDLNPGAFPVNSILQTEVARIHAILIRFGLMEFRIMAPRSMAKSLAREVTRAARNVESRRNVHA</sequence>
<gene>
    <name evidence="1" type="ORF">OEZ49_22630</name>
</gene>
<name>A0ABT2WXX5_9RHOB</name>
<keyword evidence="2" id="KW-1185">Reference proteome</keyword>
<evidence type="ECO:0000313" key="1">
    <source>
        <dbReference type="EMBL" id="MCU9840547.1"/>
    </source>
</evidence>
<proteinExistence type="predicted"/>
<dbReference type="SUPFAM" id="SSF103025">
    <property type="entry name" value="Folate-binding domain"/>
    <property type="match status" value="1"/>
</dbReference>
<accession>A0ABT2WXX5</accession>
<dbReference type="EMBL" id="JAOVQN010000046">
    <property type="protein sequence ID" value="MCU9840547.1"/>
    <property type="molecule type" value="Genomic_DNA"/>
</dbReference>
<protein>
    <recommendedName>
        <fullName evidence="3">Sarcosine oxidase subunit gamma</fullName>
    </recommendedName>
</protein>